<dbReference type="PROSITE" id="PS51503">
    <property type="entry name" value="HIG1"/>
    <property type="match status" value="1"/>
</dbReference>
<keyword evidence="7" id="KW-1185">Reference proteome</keyword>
<feature type="transmembrane region" description="Helical" evidence="4">
    <location>
        <begin position="6"/>
        <end position="24"/>
    </location>
</feature>
<dbReference type="InterPro" id="IPR007667">
    <property type="entry name" value="Hypoxia_induced_domain"/>
</dbReference>
<name>A0A1C3V866_9HYPH</name>
<proteinExistence type="predicted"/>
<dbReference type="OrthoDB" id="7951376at2"/>
<protein>
    <submittedName>
        <fullName evidence="6">Hypoxia induced protein conserved region</fullName>
    </submittedName>
</protein>
<dbReference type="RefSeq" id="WP_015341309.1">
    <property type="nucleotide sequence ID" value="NZ_FMAC01000004.1"/>
</dbReference>
<gene>
    <name evidence="6" type="ORF">GA0061100_104577</name>
</gene>
<evidence type="ECO:0000256" key="2">
    <source>
        <dbReference type="ARBA" id="ARBA00022989"/>
    </source>
</evidence>
<dbReference type="Proteomes" id="UP000186228">
    <property type="component" value="Unassembled WGS sequence"/>
</dbReference>
<organism evidence="6 7">
    <name type="scientific">Rhizobium hainanense</name>
    <dbReference type="NCBI Taxonomy" id="52131"/>
    <lineage>
        <taxon>Bacteria</taxon>
        <taxon>Pseudomonadati</taxon>
        <taxon>Pseudomonadota</taxon>
        <taxon>Alphaproteobacteria</taxon>
        <taxon>Hyphomicrobiales</taxon>
        <taxon>Rhizobiaceae</taxon>
        <taxon>Rhizobium/Agrobacterium group</taxon>
        <taxon>Rhizobium</taxon>
    </lineage>
</organism>
<evidence type="ECO:0000259" key="5">
    <source>
        <dbReference type="PROSITE" id="PS51503"/>
    </source>
</evidence>
<reference evidence="7" key="1">
    <citation type="submission" date="2016-08" db="EMBL/GenBank/DDBJ databases">
        <authorList>
            <person name="Varghese N."/>
            <person name="Submissions Spin"/>
        </authorList>
    </citation>
    <scope>NUCLEOTIDE SEQUENCE [LARGE SCALE GENOMIC DNA]</scope>
    <source>
        <strain evidence="7">CCBAU 57015</strain>
    </source>
</reference>
<evidence type="ECO:0000256" key="4">
    <source>
        <dbReference type="SAM" id="Phobius"/>
    </source>
</evidence>
<dbReference type="STRING" id="52131.GA0061100_104577"/>
<evidence type="ECO:0000256" key="1">
    <source>
        <dbReference type="ARBA" id="ARBA00022692"/>
    </source>
</evidence>
<keyword evidence="1 4" id="KW-0812">Transmembrane</keyword>
<evidence type="ECO:0000313" key="7">
    <source>
        <dbReference type="Proteomes" id="UP000186228"/>
    </source>
</evidence>
<dbReference type="NCBIfam" id="NF033233">
    <property type="entry name" value="twin_helix"/>
    <property type="match status" value="1"/>
</dbReference>
<keyword evidence="3 4" id="KW-0472">Membrane</keyword>
<sequence>MSTVTYVAAIIVMGLVAIVLIRGLLNMMKGDNPNLSNRLMQLRVLLQAVAVILIMLTLWLTGGGRPA</sequence>
<dbReference type="Pfam" id="PF04588">
    <property type="entry name" value="HIG_1_N"/>
    <property type="match status" value="1"/>
</dbReference>
<dbReference type="EMBL" id="FMAC01000004">
    <property type="protein sequence ID" value="SCB23839.1"/>
    <property type="molecule type" value="Genomic_DNA"/>
</dbReference>
<dbReference type="AlphaFoldDB" id="A0A1C3V866"/>
<evidence type="ECO:0000313" key="6">
    <source>
        <dbReference type="EMBL" id="SCB23839.1"/>
    </source>
</evidence>
<feature type="domain" description="HIG1" evidence="5">
    <location>
        <begin position="1"/>
        <end position="67"/>
    </location>
</feature>
<evidence type="ECO:0000256" key="3">
    <source>
        <dbReference type="ARBA" id="ARBA00023136"/>
    </source>
</evidence>
<dbReference type="Gene3D" id="6.10.140.1320">
    <property type="match status" value="1"/>
</dbReference>
<accession>A0A1C3V866</accession>
<feature type="transmembrane region" description="Helical" evidence="4">
    <location>
        <begin position="44"/>
        <end position="62"/>
    </location>
</feature>
<keyword evidence="2 4" id="KW-1133">Transmembrane helix</keyword>